<dbReference type="CTD" id="42060"/>
<dbReference type="InterPro" id="IPR006073">
    <property type="entry name" value="GTP-bd"/>
</dbReference>
<dbReference type="CDD" id="cd04178">
    <property type="entry name" value="Nucleostemin_like"/>
    <property type="match status" value="1"/>
</dbReference>
<dbReference type="RefSeq" id="XP_014479559.1">
    <property type="nucleotide sequence ID" value="XM_014624073.1"/>
</dbReference>
<evidence type="ECO:0000259" key="7">
    <source>
        <dbReference type="PROSITE" id="PS51721"/>
    </source>
</evidence>
<proteinExistence type="predicted"/>
<dbReference type="Pfam" id="PF08701">
    <property type="entry name" value="GN3L_Grn1"/>
    <property type="match status" value="1"/>
</dbReference>
<gene>
    <name evidence="9" type="primary">LOC106746926</name>
</gene>
<feature type="coiled-coil region" evidence="5">
    <location>
        <begin position="56"/>
        <end position="90"/>
    </location>
</feature>
<keyword evidence="2" id="KW-0547">Nucleotide-binding</keyword>
<evidence type="ECO:0000256" key="6">
    <source>
        <dbReference type="SAM" id="MobiDB-lite"/>
    </source>
</evidence>
<dbReference type="InterPro" id="IPR014813">
    <property type="entry name" value="Gnl3_N_dom"/>
</dbReference>
<evidence type="ECO:0000256" key="2">
    <source>
        <dbReference type="ARBA" id="ARBA00022741"/>
    </source>
</evidence>
<comment type="subcellular location">
    <subcellularLocation>
        <location evidence="1">Nucleus</location>
    </subcellularLocation>
</comment>
<keyword evidence="3" id="KW-0342">GTP-binding</keyword>
<keyword evidence="4" id="KW-0539">Nucleus</keyword>
<dbReference type="OrthoDB" id="444945at2759"/>
<dbReference type="InterPro" id="IPR050755">
    <property type="entry name" value="TRAFAC_YlqF/YawG_RiboMat"/>
</dbReference>
<dbReference type="Pfam" id="PF01926">
    <property type="entry name" value="MMR_HSR1"/>
    <property type="match status" value="1"/>
</dbReference>
<dbReference type="GeneID" id="106746926"/>
<evidence type="ECO:0000256" key="5">
    <source>
        <dbReference type="SAM" id="Coils"/>
    </source>
</evidence>
<protein>
    <submittedName>
        <fullName evidence="9">Guanine nucleotide-binding protein-like 3 homolog</fullName>
    </submittedName>
</protein>
<feature type="compositionally biased region" description="Basic residues" evidence="6">
    <location>
        <begin position="25"/>
        <end position="44"/>
    </location>
</feature>
<reference evidence="9" key="1">
    <citation type="submission" date="2025-08" db="UniProtKB">
        <authorList>
            <consortium name="RefSeq"/>
        </authorList>
    </citation>
    <scope>IDENTIFICATION</scope>
</reference>
<organism evidence="8 9">
    <name type="scientific">Dinoponera quadriceps</name>
    <name type="common">South American ant</name>
    <dbReference type="NCBI Taxonomy" id="609295"/>
    <lineage>
        <taxon>Eukaryota</taxon>
        <taxon>Metazoa</taxon>
        <taxon>Ecdysozoa</taxon>
        <taxon>Arthropoda</taxon>
        <taxon>Hexapoda</taxon>
        <taxon>Insecta</taxon>
        <taxon>Pterygota</taxon>
        <taxon>Neoptera</taxon>
        <taxon>Endopterygota</taxon>
        <taxon>Hymenoptera</taxon>
        <taxon>Apocrita</taxon>
        <taxon>Aculeata</taxon>
        <taxon>Formicoidea</taxon>
        <taxon>Formicidae</taxon>
        <taxon>Ponerinae</taxon>
        <taxon>Ponerini</taxon>
        <taxon>Dinoponera</taxon>
    </lineage>
</organism>
<evidence type="ECO:0000313" key="9">
    <source>
        <dbReference type="RefSeq" id="XP_014479559.1"/>
    </source>
</evidence>
<dbReference type="PRINTS" id="PR00326">
    <property type="entry name" value="GTP1OBG"/>
</dbReference>
<dbReference type="SUPFAM" id="SSF52540">
    <property type="entry name" value="P-loop containing nucleoside triphosphate hydrolases"/>
    <property type="match status" value="1"/>
</dbReference>
<dbReference type="PROSITE" id="PS51721">
    <property type="entry name" value="G_CP"/>
    <property type="match status" value="1"/>
</dbReference>
<evidence type="ECO:0000313" key="8">
    <source>
        <dbReference type="Proteomes" id="UP000515204"/>
    </source>
</evidence>
<dbReference type="PANTHER" id="PTHR11089:SF30">
    <property type="entry name" value="GUANINE NUCLEOTIDE-BINDING PROTEIN-LIKE 3 HOMOLOG"/>
    <property type="match status" value="1"/>
</dbReference>
<keyword evidence="5" id="KW-0175">Coiled coil</keyword>
<feature type="region of interest" description="Disordered" evidence="6">
    <location>
        <begin position="25"/>
        <end position="45"/>
    </location>
</feature>
<name>A0A6P3XNK6_DINQU</name>
<feature type="domain" description="CP-type G" evidence="7">
    <location>
        <begin position="135"/>
        <end position="319"/>
    </location>
</feature>
<dbReference type="GO" id="GO:0005525">
    <property type="term" value="F:GTP binding"/>
    <property type="evidence" value="ECO:0007669"/>
    <property type="project" value="UniProtKB-KW"/>
</dbReference>
<evidence type="ECO:0000256" key="3">
    <source>
        <dbReference type="ARBA" id="ARBA00023134"/>
    </source>
</evidence>
<dbReference type="Gene3D" id="3.40.50.300">
    <property type="entry name" value="P-loop containing nucleotide triphosphate hydrolases"/>
    <property type="match status" value="1"/>
</dbReference>
<evidence type="ECO:0000256" key="4">
    <source>
        <dbReference type="ARBA" id="ARBA00023242"/>
    </source>
</evidence>
<dbReference type="FunFam" id="3.40.50.300:FF:000493">
    <property type="entry name" value="Guanine nucleotide-binding protein-like 3-like protein"/>
    <property type="match status" value="1"/>
</dbReference>
<keyword evidence="8" id="KW-1185">Reference proteome</keyword>
<dbReference type="GO" id="GO:0005730">
    <property type="term" value="C:nucleolus"/>
    <property type="evidence" value="ECO:0007669"/>
    <property type="project" value="TreeGrafter"/>
</dbReference>
<dbReference type="KEGG" id="dqu:106746926"/>
<sequence length="565" mass="63881">MAKFCLKKPSKRVQARRRYKVEKKVREHNRKLRKQAKKHPKKKAKVIEIPNQCPFKEDILKEIEAMKKVNEEEKRKRKEAAREKRHKELAKNGLQGLVNEAERKQLVHKSMEVDTVEDKVKEAVDKKENSLKAYYKEFKKVLDAADVVIEVVDARDPLGTRCKQVEEAVRSAKGNKRLVLVLNKADLVPRANLDEWLKYLRASLPAVAFKSSTQSQANRLGRRKLGRKTESMIQGNTCFGAELLLSLLGNYCRNSGNVKTSIRVGVVGLPNVGKSSVINSLKRNKACNVGNTPGITKTMQEIQLDSKIKLLDSPGIVFASSDGNFDDTSVALKNAVKIQGLRDPFTPATAILKRISREQIMELYDMQDFSSPEEFFPMKAARMGKFKRRGLPDALAAARSILDDWNSGKIRYYTVPPEQPVCHVSAEIISQMAKEFDIESFATEEKMMLDNLATDSTSNPTVANPLLIDSTGPVTAMEVEKETQYKVQKKLKKLTEAKNVERKKKTDPLSEIDGNKKLNKLNKLQFKKEKKKKARAEKAAVKLAGQLEGFNLRTDDYDFNTDFTA</sequence>
<dbReference type="PANTHER" id="PTHR11089">
    <property type="entry name" value="GTP-BINDING PROTEIN-RELATED"/>
    <property type="match status" value="1"/>
</dbReference>
<accession>A0A6P3XNK6</accession>
<evidence type="ECO:0000256" key="1">
    <source>
        <dbReference type="ARBA" id="ARBA00004123"/>
    </source>
</evidence>
<dbReference type="AlphaFoldDB" id="A0A6P3XNK6"/>
<dbReference type="Proteomes" id="UP000515204">
    <property type="component" value="Unplaced"/>
</dbReference>
<dbReference type="InterPro" id="IPR027417">
    <property type="entry name" value="P-loop_NTPase"/>
</dbReference>
<dbReference type="InterPro" id="IPR030378">
    <property type="entry name" value="G_CP_dom"/>
</dbReference>